<dbReference type="AlphaFoldDB" id="A0A7W6J879"/>
<dbReference type="PANTHER" id="PTHR42703">
    <property type="entry name" value="NADH DEHYDROGENASE"/>
    <property type="match status" value="1"/>
</dbReference>
<accession>A0A7W6J879</accession>
<feature type="transmembrane region" description="Helical" evidence="8">
    <location>
        <begin position="159"/>
        <end position="177"/>
    </location>
</feature>
<reference evidence="10 11" key="1">
    <citation type="submission" date="2020-08" db="EMBL/GenBank/DDBJ databases">
        <title>Genomic Encyclopedia of Type Strains, Phase IV (KMG-IV): sequencing the most valuable type-strain genomes for metagenomic binning, comparative biology and taxonomic classification.</title>
        <authorList>
            <person name="Goeker M."/>
        </authorList>
    </citation>
    <scope>NUCLEOTIDE SEQUENCE [LARGE SCALE GENOMIC DNA]</scope>
    <source>
        <strain evidence="10 11">DSM 29853</strain>
    </source>
</reference>
<dbReference type="EMBL" id="JACIEZ010000005">
    <property type="protein sequence ID" value="MBB4065762.1"/>
    <property type="molecule type" value="Genomic_DNA"/>
</dbReference>
<sequence>MASTAAVSPALLEQAMSIAPVPPEHWLIVAPVLVPLAGGAALIALRHRPGAGRALVGRLSILLLALTLAANIGLFLMVVEKGALTMVMGRWLPPFGIAFTADRLGAAFSLSAAAIALLAAIFTRGEAGTGAPAYGPEPFHLLLLAGVSGAFLTGDIFNLYVWFEVLLIASFGLLALGPDRAELDGALKYGFLNLAGTTLFLVAVGLVYGVTGTLNMADLAMRLPAMEGVPAVTLAALFLFAFSMKAAAFPVQFWLPAAYHTPRASTAALFAALLTKVGVYAMLRVLVMLMPAPLEELSLLIAAIAAATMLFGGLGVLAERDLRRLPGFVLISGIGTMLAGIALHSPGGATGAIFYGLQSMALMLALYLALFEAARLAGTPDLMKGGGLYARHPLFSGLVLALFFAAAGLPPFSGFWPKALIVKAALDIGAWWLAGAVLLSGFFLTVGLARAYMLAFWHPQRPPAPVGRGPQTGQAALSARPQKLALTTILPLAVAALAVIGFGLFPERLLQLSGDAASGLADPAAYVGSVFPGAKP</sequence>
<dbReference type="PRINTS" id="PR01437">
    <property type="entry name" value="NUOXDRDTASE4"/>
</dbReference>
<name>A0A7W6J879_9HYPH</name>
<comment type="subcellular location">
    <subcellularLocation>
        <location evidence="1">Cell membrane</location>
        <topology evidence="1">Multi-pass membrane protein</topology>
    </subcellularLocation>
    <subcellularLocation>
        <location evidence="7">Membrane</location>
        <topology evidence="7">Multi-pass membrane protein</topology>
    </subcellularLocation>
</comment>
<feature type="transmembrane region" description="Helical" evidence="8">
    <location>
        <begin position="57"/>
        <end position="79"/>
    </location>
</feature>
<evidence type="ECO:0000256" key="3">
    <source>
        <dbReference type="ARBA" id="ARBA00022475"/>
    </source>
</evidence>
<organism evidence="10 11">
    <name type="scientific">Gellertiella hungarica</name>
    <dbReference type="NCBI Taxonomy" id="1572859"/>
    <lineage>
        <taxon>Bacteria</taxon>
        <taxon>Pseudomonadati</taxon>
        <taxon>Pseudomonadota</taxon>
        <taxon>Alphaproteobacteria</taxon>
        <taxon>Hyphomicrobiales</taxon>
        <taxon>Rhizobiaceae</taxon>
        <taxon>Gellertiella</taxon>
    </lineage>
</organism>
<feature type="transmembrane region" description="Helical" evidence="8">
    <location>
        <begin position="231"/>
        <end position="255"/>
    </location>
</feature>
<dbReference type="InterPro" id="IPR001750">
    <property type="entry name" value="ND/Mrp_TM"/>
</dbReference>
<feature type="transmembrane region" description="Helical" evidence="8">
    <location>
        <begin position="392"/>
        <end position="410"/>
    </location>
</feature>
<dbReference type="Proteomes" id="UP000528286">
    <property type="component" value="Unassembled WGS sequence"/>
</dbReference>
<feature type="transmembrane region" description="Helical" evidence="8">
    <location>
        <begin position="267"/>
        <end position="287"/>
    </location>
</feature>
<feature type="transmembrane region" description="Helical" evidence="8">
    <location>
        <begin position="104"/>
        <end position="122"/>
    </location>
</feature>
<dbReference type="InterPro" id="IPR050586">
    <property type="entry name" value="CPA3_Na-H_Antiporter_D"/>
</dbReference>
<dbReference type="InterPro" id="IPR003918">
    <property type="entry name" value="NADH_UbQ_OxRdtase"/>
</dbReference>
<dbReference type="NCBIfam" id="NF009306">
    <property type="entry name" value="PRK12663.1"/>
    <property type="match status" value="1"/>
</dbReference>
<keyword evidence="5 8" id="KW-1133">Transmembrane helix</keyword>
<feature type="domain" description="NADH:quinone oxidoreductase/Mrp antiporter transmembrane" evidence="9">
    <location>
        <begin position="155"/>
        <end position="441"/>
    </location>
</feature>
<gene>
    <name evidence="10" type="ORF">GGR23_002969</name>
</gene>
<feature type="transmembrane region" description="Helical" evidence="8">
    <location>
        <begin position="484"/>
        <end position="505"/>
    </location>
</feature>
<feature type="transmembrane region" description="Helical" evidence="8">
    <location>
        <begin position="27"/>
        <end position="45"/>
    </location>
</feature>
<dbReference type="GO" id="GO:0042773">
    <property type="term" value="P:ATP synthesis coupled electron transport"/>
    <property type="evidence" value="ECO:0007669"/>
    <property type="project" value="InterPro"/>
</dbReference>
<feature type="transmembrane region" description="Helical" evidence="8">
    <location>
        <begin position="189"/>
        <end position="211"/>
    </location>
</feature>
<dbReference type="Pfam" id="PF00361">
    <property type="entry name" value="Proton_antipo_M"/>
    <property type="match status" value="1"/>
</dbReference>
<keyword evidence="4 7" id="KW-0812">Transmembrane</keyword>
<evidence type="ECO:0000313" key="11">
    <source>
        <dbReference type="Proteomes" id="UP000528286"/>
    </source>
</evidence>
<comment type="caution">
    <text evidence="10">The sequence shown here is derived from an EMBL/GenBank/DDBJ whole genome shotgun (WGS) entry which is preliminary data.</text>
</comment>
<keyword evidence="11" id="KW-1185">Reference proteome</keyword>
<dbReference type="GO" id="GO:0005886">
    <property type="term" value="C:plasma membrane"/>
    <property type="evidence" value="ECO:0007669"/>
    <property type="project" value="UniProtKB-SubCell"/>
</dbReference>
<evidence type="ECO:0000256" key="1">
    <source>
        <dbReference type="ARBA" id="ARBA00004651"/>
    </source>
</evidence>
<feature type="transmembrane region" description="Helical" evidence="8">
    <location>
        <begin position="134"/>
        <end position="153"/>
    </location>
</feature>
<dbReference type="GO" id="GO:0008137">
    <property type="term" value="F:NADH dehydrogenase (ubiquinone) activity"/>
    <property type="evidence" value="ECO:0007669"/>
    <property type="project" value="InterPro"/>
</dbReference>
<proteinExistence type="inferred from homology"/>
<comment type="similarity">
    <text evidence="2">Belongs to the CPA3 antiporters (TC 2.A.63) subunit D family.</text>
</comment>
<feature type="transmembrane region" description="Helical" evidence="8">
    <location>
        <begin position="299"/>
        <end position="318"/>
    </location>
</feature>
<dbReference type="RefSeq" id="WP_183367039.1">
    <property type="nucleotide sequence ID" value="NZ_JACIEZ010000005.1"/>
</dbReference>
<feature type="transmembrane region" description="Helical" evidence="8">
    <location>
        <begin position="430"/>
        <end position="452"/>
    </location>
</feature>
<evidence type="ECO:0000256" key="7">
    <source>
        <dbReference type="RuleBase" id="RU000320"/>
    </source>
</evidence>
<protein>
    <submittedName>
        <fullName evidence="10">Multicomponent Na+:H+ antiporter subunit D</fullName>
    </submittedName>
</protein>
<feature type="transmembrane region" description="Helical" evidence="8">
    <location>
        <begin position="352"/>
        <end position="371"/>
    </location>
</feature>
<evidence type="ECO:0000256" key="6">
    <source>
        <dbReference type="ARBA" id="ARBA00023136"/>
    </source>
</evidence>
<evidence type="ECO:0000256" key="2">
    <source>
        <dbReference type="ARBA" id="ARBA00005346"/>
    </source>
</evidence>
<dbReference type="PANTHER" id="PTHR42703:SF1">
    <property type="entry name" value="NA(+)_H(+) ANTIPORTER SUBUNIT D1"/>
    <property type="match status" value="1"/>
</dbReference>
<evidence type="ECO:0000313" key="10">
    <source>
        <dbReference type="EMBL" id="MBB4065762.1"/>
    </source>
</evidence>
<evidence type="ECO:0000256" key="5">
    <source>
        <dbReference type="ARBA" id="ARBA00022989"/>
    </source>
</evidence>
<keyword evidence="3" id="KW-1003">Cell membrane</keyword>
<feature type="transmembrane region" description="Helical" evidence="8">
    <location>
        <begin position="325"/>
        <end position="346"/>
    </location>
</feature>
<keyword evidence="6 8" id="KW-0472">Membrane</keyword>
<evidence type="ECO:0000259" key="9">
    <source>
        <dbReference type="Pfam" id="PF00361"/>
    </source>
</evidence>
<evidence type="ECO:0000256" key="4">
    <source>
        <dbReference type="ARBA" id="ARBA00022692"/>
    </source>
</evidence>
<evidence type="ECO:0000256" key="8">
    <source>
        <dbReference type="SAM" id="Phobius"/>
    </source>
</evidence>